<dbReference type="EMBL" id="CAEKDK010000008">
    <property type="protein sequence ID" value="CAB4289530.1"/>
    <property type="molecule type" value="Genomic_DNA"/>
</dbReference>
<dbReference type="AlphaFoldDB" id="A0A6J5Y7E2"/>
<feature type="compositionally biased region" description="Basic residues" evidence="1">
    <location>
        <begin position="55"/>
        <end position="66"/>
    </location>
</feature>
<organism evidence="3 5">
    <name type="scientific">Prunus armeniaca</name>
    <name type="common">Apricot</name>
    <name type="synonym">Armeniaca vulgaris</name>
    <dbReference type="NCBI Taxonomy" id="36596"/>
    <lineage>
        <taxon>Eukaryota</taxon>
        <taxon>Viridiplantae</taxon>
        <taxon>Streptophyta</taxon>
        <taxon>Embryophyta</taxon>
        <taxon>Tracheophyta</taxon>
        <taxon>Spermatophyta</taxon>
        <taxon>Magnoliopsida</taxon>
        <taxon>eudicotyledons</taxon>
        <taxon>Gunneridae</taxon>
        <taxon>Pentapetalae</taxon>
        <taxon>rosids</taxon>
        <taxon>fabids</taxon>
        <taxon>Rosales</taxon>
        <taxon>Rosaceae</taxon>
        <taxon>Amygdaloideae</taxon>
        <taxon>Amygdaleae</taxon>
        <taxon>Prunus</taxon>
    </lineage>
</organism>
<sequence length="66" mass="7206">MDDGGGEPEALSDDDKSKKLGEECSGIVVFEGVEGTTIVSSEMDSWAWGSEKSLQPRRKRKNGFLK</sequence>
<accession>A0A6J5Y7E2</accession>
<proteinExistence type="predicted"/>
<dbReference type="Proteomes" id="UP000507222">
    <property type="component" value="Unassembled WGS sequence"/>
</dbReference>
<reference evidence="3 4" key="2">
    <citation type="submission" date="2020-05" db="EMBL/GenBank/DDBJ databases">
        <authorList>
            <person name="Campoy J."/>
            <person name="Schneeberger K."/>
            <person name="Spophaly S."/>
        </authorList>
    </citation>
    <scope>NUCLEOTIDE SEQUENCE [LARGE SCALE GENOMIC DNA]</scope>
    <source>
        <strain evidence="3">PruArmRojPasFocal</strain>
    </source>
</reference>
<dbReference type="Proteomes" id="UP000507245">
    <property type="component" value="Unassembled WGS sequence"/>
</dbReference>
<reference evidence="5" key="1">
    <citation type="journal article" date="2020" name="Genome Biol.">
        <title>Gamete binning: chromosome-level and haplotype-resolved genome assembly enabled by high-throughput single-cell sequencing of gamete genomes.</title>
        <authorList>
            <person name="Campoy J.A."/>
            <person name="Sun H."/>
            <person name="Goel M."/>
            <person name="Jiao W.-B."/>
            <person name="Folz-Donahue K."/>
            <person name="Wang N."/>
            <person name="Rubio M."/>
            <person name="Liu C."/>
            <person name="Kukat C."/>
            <person name="Ruiz D."/>
            <person name="Huettel B."/>
            <person name="Schneeberger K."/>
        </authorList>
    </citation>
    <scope>NUCLEOTIDE SEQUENCE [LARGE SCALE GENOMIC DNA]</scope>
    <source>
        <strain evidence="5">cv. Rojo Pasion</strain>
    </source>
</reference>
<gene>
    <name evidence="2" type="ORF">CURHAP_LOCUS48508</name>
    <name evidence="3" type="ORF">ORAREDHAP_LOCUS47981</name>
</gene>
<dbReference type="EMBL" id="CAEKKB010000008">
    <property type="protein sequence ID" value="CAB4319925.1"/>
    <property type="molecule type" value="Genomic_DNA"/>
</dbReference>
<evidence type="ECO:0000313" key="5">
    <source>
        <dbReference type="Proteomes" id="UP000507245"/>
    </source>
</evidence>
<evidence type="ECO:0000313" key="3">
    <source>
        <dbReference type="EMBL" id="CAB4319925.1"/>
    </source>
</evidence>
<name>A0A6J5Y7E2_PRUAR</name>
<keyword evidence="5" id="KW-1185">Reference proteome</keyword>
<evidence type="ECO:0000313" key="4">
    <source>
        <dbReference type="Proteomes" id="UP000507222"/>
    </source>
</evidence>
<evidence type="ECO:0000256" key="1">
    <source>
        <dbReference type="SAM" id="MobiDB-lite"/>
    </source>
</evidence>
<feature type="region of interest" description="Disordered" evidence="1">
    <location>
        <begin position="41"/>
        <end position="66"/>
    </location>
</feature>
<evidence type="ECO:0000313" key="2">
    <source>
        <dbReference type="EMBL" id="CAB4289530.1"/>
    </source>
</evidence>
<protein>
    <submittedName>
        <fullName evidence="3">Uncharacterized protein</fullName>
    </submittedName>
</protein>